<dbReference type="Pfam" id="PF01762">
    <property type="entry name" value="Galactosyl_T"/>
    <property type="match status" value="1"/>
</dbReference>
<keyword evidence="4" id="KW-0808">Transferase</keyword>
<comment type="caution">
    <text evidence="11">The sequence shown here is derived from an EMBL/GenBank/DDBJ whole genome shotgun (WGS) entry which is preliminary data.</text>
</comment>
<dbReference type="Gene3D" id="3.90.550.50">
    <property type="match status" value="1"/>
</dbReference>
<evidence type="ECO:0000256" key="5">
    <source>
        <dbReference type="ARBA" id="ARBA00022692"/>
    </source>
</evidence>
<keyword evidence="5" id="KW-0812">Transmembrane</keyword>
<sequence>MSLRLTNVTFISESTTDQLILSSILTASKLPKETINLATLLENEKEIFRQTNSSLIKILQLLQEEKSQYKPFEEQQKKILESHQEFFKYAAIVLRNTPYPGVENYTRYAVARLGLLPLANAEQLKPEFGPVINDVLSFRYPITVPSCPHNVTAINNQSVFVAVISAPGNFDKRKMIRQTWKNHLKVESEKGALNVAGFGFILGLTTNNSTQNKIKEESKTYGDIIQIGMTDFYRNLSFKLTGLFNWLYRNCSKVDFLLKVDDDVYVNVRNLIHFVKSYHPSNGSMFGLPAGYLNSIRGGKWNISYEEWPWSRYPKYYFGPAAIIHGSALLPLLAAFQTTPLMPFEDVYYSGICRERAGISIRSPSSSFKVLALNQPKVPNACDLRHFIAWLTVSGNHLNNSHVATDDFYYNRTQCIVTDSNGINSTIDHNEPVQFYFH</sequence>
<evidence type="ECO:0000256" key="10">
    <source>
        <dbReference type="RuleBase" id="RU363063"/>
    </source>
</evidence>
<evidence type="ECO:0000256" key="3">
    <source>
        <dbReference type="ARBA" id="ARBA00022676"/>
    </source>
</evidence>
<evidence type="ECO:0000256" key="2">
    <source>
        <dbReference type="ARBA" id="ARBA00008661"/>
    </source>
</evidence>
<gene>
    <name evidence="11" type="ORF">DGAL_LOCUS7584</name>
</gene>
<dbReference type="EMBL" id="CAKKLH010000149">
    <property type="protein sequence ID" value="CAH0104670.1"/>
    <property type="molecule type" value="Genomic_DNA"/>
</dbReference>
<proteinExistence type="inferred from homology"/>
<dbReference type="AlphaFoldDB" id="A0A8J2RLA3"/>
<evidence type="ECO:0000256" key="1">
    <source>
        <dbReference type="ARBA" id="ARBA00004323"/>
    </source>
</evidence>
<comment type="similarity">
    <text evidence="2 10">Belongs to the glycosyltransferase 31 family.</text>
</comment>
<dbReference type="GO" id="GO:0000139">
    <property type="term" value="C:Golgi membrane"/>
    <property type="evidence" value="ECO:0007669"/>
    <property type="project" value="UniProtKB-SubCell"/>
</dbReference>
<evidence type="ECO:0000256" key="4">
    <source>
        <dbReference type="ARBA" id="ARBA00022679"/>
    </source>
</evidence>
<dbReference type="OrthoDB" id="6354325at2759"/>
<dbReference type="PANTHER" id="PTHR11214">
    <property type="entry name" value="BETA-1,3-N-ACETYLGLUCOSAMINYLTRANSFERASE"/>
    <property type="match status" value="1"/>
</dbReference>
<name>A0A8J2RLA3_9CRUS</name>
<dbReference type="GO" id="GO:0006493">
    <property type="term" value="P:protein O-linked glycosylation"/>
    <property type="evidence" value="ECO:0007669"/>
    <property type="project" value="TreeGrafter"/>
</dbReference>
<evidence type="ECO:0000313" key="11">
    <source>
        <dbReference type="EMBL" id="CAH0104670.1"/>
    </source>
</evidence>
<dbReference type="Proteomes" id="UP000789390">
    <property type="component" value="Unassembled WGS sequence"/>
</dbReference>
<keyword evidence="6" id="KW-0735">Signal-anchor</keyword>
<comment type="subcellular location">
    <subcellularLocation>
        <location evidence="1 10">Golgi apparatus membrane</location>
        <topology evidence="1 10">Single-pass type II membrane protein</topology>
    </subcellularLocation>
</comment>
<evidence type="ECO:0000313" key="12">
    <source>
        <dbReference type="Proteomes" id="UP000789390"/>
    </source>
</evidence>
<dbReference type="FunFam" id="3.90.550.50:FF:000072">
    <property type="entry name" value="Hexosyltransferase"/>
    <property type="match status" value="1"/>
</dbReference>
<evidence type="ECO:0000256" key="9">
    <source>
        <dbReference type="ARBA" id="ARBA00023136"/>
    </source>
</evidence>
<keyword evidence="3 10" id="KW-0328">Glycosyltransferase</keyword>
<protein>
    <recommendedName>
        <fullName evidence="10">Hexosyltransferase</fullName>
        <ecNumber evidence="10">2.4.1.-</ecNumber>
    </recommendedName>
</protein>
<reference evidence="11" key="1">
    <citation type="submission" date="2021-11" db="EMBL/GenBank/DDBJ databases">
        <authorList>
            <person name="Schell T."/>
        </authorList>
    </citation>
    <scope>NUCLEOTIDE SEQUENCE</scope>
    <source>
        <strain evidence="11">M5</strain>
    </source>
</reference>
<keyword evidence="8 10" id="KW-0333">Golgi apparatus</keyword>
<dbReference type="EC" id="2.4.1.-" evidence="10"/>
<dbReference type="InterPro" id="IPR002659">
    <property type="entry name" value="Glyco_trans_31"/>
</dbReference>
<keyword evidence="7" id="KW-1133">Transmembrane helix</keyword>
<accession>A0A8J2RLA3</accession>
<evidence type="ECO:0000256" key="7">
    <source>
        <dbReference type="ARBA" id="ARBA00022989"/>
    </source>
</evidence>
<evidence type="ECO:0000256" key="8">
    <source>
        <dbReference type="ARBA" id="ARBA00023034"/>
    </source>
</evidence>
<keyword evidence="9" id="KW-0472">Membrane</keyword>
<keyword evidence="12" id="KW-1185">Reference proteome</keyword>
<dbReference type="GO" id="GO:0016758">
    <property type="term" value="F:hexosyltransferase activity"/>
    <property type="evidence" value="ECO:0007669"/>
    <property type="project" value="InterPro"/>
</dbReference>
<dbReference type="PANTHER" id="PTHR11214:SF334">
    <property type="entry name" value="HEXOSYLTRANSFERASE"/>
    <property type="match status" value="1"/>
</dbReference>
<organism evidence="11 12">
    <name type="scientific">Daphnia galeata</name>
    <dbReference type="NCBI Taxonomy" id="27404"/>
    <lineage>
        <taxon>Eukaryota</taxon>
        <taxon>Metazoa</taxon>
        <taxon>Ecdysozoa</taxon>
        <taxon>Arthropoda</taxon>
        <taxon>Crustacea</taxon>
        <taxon>Branchiopoda</taxon>
        <taxon>Diplostraca</taxon>
        <taxon>Cladocera</taxon>
        <taxon>Anomopoda</taxon>
        <taxon>Daphniidae</taxon>
        <taxon>Daphnia</taxon>
    </lineage>
</organism>
<evidence type="ECO:0000256" key="6">
    <source>
        <dbReference type="ARBA" id="ARBA00022968"/>
    </source>
</evidence>